<evidence type="ECO:0000313" key="8">
    <source>
        <dbReference type="EMBL" id="RHY12349.1"/>
    </source>
</evidence>
<evidence type="ECO:0000256" key="1">
    <source>
        <dbReference type="ARBA" id="ARBA00010718"/>
    </source>
</evidence>
<dbReference type="CDD" id="cd03124">
    <property type="entry name" value="alpha_CA_prokaryotic_like"/>
    <property type="match status" value="1"/>
</dbReference>
<comment type="similarity">
    <text evidence="1">Belongs to the alpha-carbonic anhydrase family.</text>
</comment>
<evidence type="ECO:0000313" key="9">
    <source>
        <dbReference type="EMBL" id="RHY59784.1"/>
    </source>
</evidence>
<keyword evidence="5" id="KW-0456">Lyase</keyword>
<dbReference type="GO" id="GO:0004089">
    <property type="term" value="F:carbonate dehydratase activity"/>
    <property type="evidence" value="ECO:0007669"/>
    <property type="project" value="UniProtKB-EC"/>
</dbReference>
<dbReference type="Proteomes" id="UP000265716">
    <property type="component" value="Unassembled WGS sequence"/>
</dbReference>
<dbReference type="Proteomes" id="UP000286510">
    <property type="component" value="Unassembled WGS sequence"/>
</dbReference>
<evidence type="ECO:0000313" key="12">
    <source>
        <dbReference type="Proteomes" id="UP000266239"/>
    </source>
</evidence>
<dbReference type="PANTHER" id="PTHR18952:SF265">
    <property type="entry name" value="CARBONIC ANHYDRASE"/>
    <property type="match status" value="1"/>
</dbReference>
<evidence type="ECO:0000256" key="3">
    <source>
        <dbReference type="ARBA" id="ARBA00022723"/>
    </source>
</evidence>
<proteinExistence type="inferred from homology"/>
<dbReference type="SMART" id="SM01057">
    <property type="entry name" value="Carb_anhydrase"/>
    <property type="match status" value="1"/>
</dbReference>
<protein>
    <recommendedName>
        <fullName evidence="2">carbonic anhydrase</fullName>
        <ecNumber evidence="2">4.2.1.1</ecNumber>
    </recommendedName>
</protein>
<dbReference type="EMBL" id="QUTC01005174">
    <property type="protein sequence ID" value="RHY59784.1"/>
    <property type="molecule type" value="Genomic_DNA"/>
</dbReference>
<dbReference type="InterPro" id="IPR023561">
    <property type="entry name" value="Carbonic_anhydrase_a-class"/>
</dbReference>
<dbReference type="Proteomes" id="UP000266239">
    <property type="component" value="Unassembled WGS sequence"/>
</dbReference>
<sequence>MLYSDYKAYQQGAPAGYAGWCLVAIFKFALDCNHSPSSMSGTKTPTTVTSQQQSPIDINPKATKEVVMDKRVGHIHLALGSASGHMEYLDTNFRVNWCGDAKSVLTLRDGREYHPIQFHFHTPSEHTLEGKRFPFCMHLVHQAANGDLAVVGVFFEEGEESSFLKQFWHYLPELDPHGEHLTVNNIDFDSLDITNESFYRYQGSLTTPPFTEGVEWVIVKDARTVSKAQILAFIDAIPGESNARELQPIRGAAGKILFCC</sequence>
<dbReference type="PANTHER" id="PTHR18952">
    <property type="entry name" value="CARBONIC ANHYDRASE"/>
    <property type="match status" value="1"/>
</dbReference>
<feature type="domain" description="Alpha-carbonic anhydrase" evidence="7">
    <location>
        <begin position="26"/>
        <end position="258"/>
    </location>
</feature>
<dbReference type="GO" id="GO:0008270">
    <property type="term" value="F:zinc ion binding"/>
    <property type="evidence" value="ECO:0007669"/>
    <property type="project" value="InterPro"/>
</dbReference>
<evidence type="ECO:0000256" key="2">
    <source>
        <dbReference type="ARBA" id="ARBA00012925"/>
    </source>
</evidence>
<dbReference type="EMBL" id="QUTA01006176">
    <property type="protein sequence ID" value="RHY12349.1"/>
    <property type="molecule type" value="Genomic_DNA"/>
</dbReference>
<evidence type="ECO:0000256" key="6">
    <source>
        <dbReference type="ARBA" id="ARBA00048348"/>
    </source>
</evidence>
<dbReference type="VEuPathDB" id="FungiDB:H257_12352"/>
<reference evidence="11 12" key="1">
    <citation type="submission" date="2018-08" db="EMBL/GenBank/DDBJ databases">
        <title>Aphanomyces genome sequencing and annotation.</title>
        <authorList>
            <person name="Minardi D."/>
            <person name="Oidtmann B."/>
            <person name="Van Der Giezen M."/>
            <person name="Studholme D.J."/>
        </authorList>
    </citation>
    <scope>NUCLEOTIDE SEQUENCE [LARGE SCALE GENOMIC DNA]</scope>
    <source>
        <strain evidence="10 13">FDL457</strain>
        <strain evidence="9 11">SA</strain>
        <strain evidence="8 12">Yx</strain>
    </source>
</reference>
<dbReference type="Pfam" id="PF00194">
    <property type="entry name" value="Carb_anhydrase"/>
    <property type="match status" value="1"/>
</dbReference>
<dbReference type="AlphaFoldDB" id="A0A397B2G9"/>
<dbReference type="InterPro" id="IPR036398">
    <property type="entry name" value="CA_dom_sf"/>
</dbReference>
<keyword evidence="4" id="KW-0862">Zinc</keyword>
<accession>A0A397B2G9</accession>
<dbReference type="InterPro" id="IPR041891">
    <property type="entry name" value="Alpha_CA_prokaryot-like"/>
</dbReference>
<evidence type="ECO:0000313" key="10">
    <source>
        <dbReference type="EMBL" id="RHZ19783.1"/>
    </source>
</evidence>
<evidence type="ECO:0000313" key="11">
    <source>
        <dbReference type="Proteomes" id="UP000265716"/>
    </source>
</evidence>
<name>A0A397B2G9_APHAT</name>
<comment type="catalytic activity">
    <reaction evidence="6">
        <text>hydrogencarbonate + H(+) = CO2 + H2O</text>
        <dbReference type="Rhea" id="RHEA:10748"/>
        <dbReference type="ChEBI" id="CHEBI:15377"/>
        <dbReference type="ChEBI" id="CHEBI:15378"/>
        <dbReference type="ChEBI" id="CHEBI:16526"/>
        <dbReference type="ChEBI" id="CHEBI:17544"/>
        <dbReference type="EC" id="4.2.1.1"/>
    </reaction>
</comment>
<dbReference type="Gene3D" id="3.10.200.10">
    <property type="entry name" value="Alpha carbonic anhydrase"/>
    <property type="match status" value="1"/>
</dbReference>
<evidence type="ECO:0000259" key="7">
    <source>
        <dbReference type="PROSITE" id="PS51144"/>
    </source>
</evidence>
<dbReference type="SUPFAM" id="SSF51069">
    <property type="entry name" value="Carbonic anhydrase"/>
    <property type="match status" value="1"/>
</dbReference>
<dbReference type="PROSITE" id="PS51144">
    <property type="entry name" value="ALPHA_CA_2"/>
    <property type="match status" value="1"/>
</dbReference>
<comment type="caution">
    <text evidence="8">The sequence shown here is derived from an EMBL/GenBank/DDBJ whole genome shotgun (WGS) entry which is preliminary data.</text>
</comment>
<gene>
    <name evidence="8" type="ORF">DYB25_002888</name>
    <name evidence="10" type="ORF">DYB26_004290</name>
    <name evidence="9" type="ORF">DYB38_000843</name>
</gene>
<keyword evidence="3" id="KW-0479">Metal-binding</keyword>
<dbReference type="EC" id="4.2.1.1" evidence="2"/>
<evidence type="ECO:0000256" key="5">
    <source>
        <dbReference type="ARBA" id="ARBA00023239"/>
    </source>
</evidence>
<dbReference type="EMBL" id="QUTF01013079">
    <property type="protein sequence ID" value="RHZ19783.1"/>
    <property type="molecule type" value="Genomic_DNA"/>
</dbReference>
<evidence type="ECO:0000313" key="13">
    <source>
        <dbReference type="Proteomes" id="UP000286510"/>
    </source>
</evidence>
<dbReference type="InterPro" id="IPR001148">
    <property type="entry name" value="CA_dom"/>
</dbReference>
<organism evidence="8 12">
    <name type="scientific">Aphanomyces astaci</name>
    <name type="common">Crayfish plague agent</name>
    <dbReference type="NCBI Taxonomy" id="112090"/>
    <lineage>
        <taxon>Eukaryota</taxon>
        <taxon>Sar</taxon>
        <taxon>Stramenopiles</taxon>
        <taxon>Oomycota</taxon>
        <taxon>Saprolegniomycetes</taxon>
        <taxon>Saprolegniales</taxon>
        <taxon>Verrucalvaceae</taxon>
        <taxon>Aphanomyces</taxon>
    </lineage>
</organism>
<evidence type="ECO:0000256" key="4">
    <source>
        <dbReference type="ARBA" id="ARBA00022833"/>
    </source>
</evidence>